<dbReference type="OrthoDB" id="9775455at2"/>
<dbReference type="InterPro" id="IPR004846">
    <property type="entry name" value="T2SS/T3SS_dom"/>
</dbReference>
<evidence type="ECO:0000256" key="1">
    <source>
        <dbReference type="ARBA" id="ARBA00004442"/>
    </source>
</evidence>
<keyword evidence="5" id="KW-0812">Transmembrane</keyword>
<feature type="domain" description="GspD-like N0" evidence="15">
    <location>
        <begin position="44"/>
        <end position="107"/>
    </location>
</feature>
<dbReference type="PANTHER" id="PTHR30332:SF25">
    <property type="entry name" value="SECRETIN XPSD"/>
    <property type="match status" value="1"/>
</dbReference>
<gene>
    <name evidence="16" type="primary">gspD</name>
    <name evidence="16" type="ORF">DDF67_00305</name>
</gene>
<evidence type="ECO:0000256" key="5">
    <source>
        <dbReference type="ARBA" id="ARBA00022692"/>
    </source>
</evidence>
<dbReference type="EMBL" id="QDKQ01000005">
    <property type="protein sequence ID" value="PVM94182.1"/>
    <property type="molecule type" value="Genomic_DNA"/>
</dbReference>
<proteinExistence type="inferred from homology"/>
<evidence type="ECO:0000256" key="12">
    <source>
        <dbReference type="SAM" id="SignalP"/>
    </source>
</evidence>
<dbReference type="GO" id="GO:0015627">
    <property type="term" value="C:type II protein secretion system complex"/>
    <property type="evidence" value="ECO:0007669"/>
    <property type="project" value="InterPro"/>
</dbReference>
<keyword evidence="4" id="KW-1134">Transmembrane beta strand</keyword>
<keyword evidence="7" id="KW-0653">Protein transport</keyword>
<feature type="region of interest" description="Disordered" evidence="11">
    <location>
        <begin position="301"/>
        <end position="356"/>
    </location>
</feature>
<evidence type="ECO:0000256" key="3">
    <source>
        <dbReference type="ARBA" id="ARBA00022448"/>
    </source>
</evidence>
<dbReference type="PANTHER" id="PTHR30332">
    <property type="entry name" value="PROBABLE GENERAL SECRETION PATHWAY PROTEIN D"/>
    <property type="match status" value="1"/>
</dbReference>
<feature type="domain" description="NolW-like" evidence="14">
    <location>
        <begin position="281"/>
        <end position="393"/>
    </location>
</feature>
<dbReference type="InterPro" id="IPR013356">
    <property type="entry name" value="T2SS_GspD"/>
</dbReference>
<evidence type="ECO:0000313" key="17">
    <source>
        <dbReference type="Proteomes" id="UP000245073"/>
    </source>
</evidence>
<evidence type="ECO:0000256" key="4">
    <source>
        <dbReference type="ARBA" id="ARBA00022452"/>
    </source>
</evidence>
<dbReference type="InterPro" id="IPR005644">
    <property type="entry name" value="NolW-like"/>
</dbReference>
<keyword evidence="3 10" id="KW-0813">Transport</keyword>
<dbReference type="GO" id="GO:0009279">
    <property type="term" value="C:cell outer membrane"/>
    <property type="evidence" value="ECO:0007669"/>
    <property type="project" value="UniProtKB-SubCell"/>
</dbReference>
<keyword evidence="6 12" id="KW-0732">Signal</keyword>
<comment type="subcellular location">
    <subcellularLocation>
        <location evidence="1 10">Cell outer membrane</location>
    </subcellularLocation>
</comment>
<feature type="compositionally biased region" description="Polar residues" evidence="11">
    <location>
        <begin position="316"/>
        <end position="330"/>
    </location>
</feature>
<dbReference type="AlphaFoldDB" id="A0A2T9KDX2"/>
<accession>A0A2T9KDX2</accession>
<evidence type="ECO:0000256" key="10">
    <source>
        <dbReference type="RuleBase" id="RU004004"/>
    </source>
</evidence>
<feature type="domain" description="Type II/III secretion system secretin-like" evidence="13">
    <location>
        <begin position="458"/>
        <end position="623"/>
    </location>
</feature>
<feature type="compositionally biased region" description="Low complexity" evidence="11">
    <location>
        <begin position="338"/>
        <end position="349"/>
    </location>
</feature>
<dbReference type="Gene3D" id="3.30.1370.120">
    <property type="match status" value="3"/>
</dbReference>
<evidence type="ECO:0000259" key="13">
    <source>
        <dbReference type="Pfam" id="PF00263"/>
    </source>
</evidence>
<dbReference type="RefSeq" id="WP_109098989.1">
    <property type="nucleotide sequence ID" value="NZ_QDKQ01000005.1"/>
</dbReference>
<evidence type="ECO:0000256" key="8">
    <source>
        <dbReference type="ARBA" id="ARBA00023136"/>
    </source>
</evidence>
<keyword evidence="8" id="KW-0472">Membrane</keyword>
<evidence type="ECO:0000256" key="9">
    <source>
        <dbReference type="ARBA" id="ARBA00023237"/>
    </source>
</evidence>
<comment type="caution">
    <text evidence="16">The sequence shown here is derived from an EMBL/GenBank/DDBJ whole genome shotgun (WGS) entry which is preliminary data.</text>
</comment>
<dbReference type="NCBIfam" id="TIGR02517">
    <property type="entry name" value="type_II_gspD"/>
    <property type="match status" value="1"/>
</dbReference>
<dbReference type="Pfam" id="PF03958">
    <property type="entry name" value="Secretin_N"/>
    <property type="match status" value="2"/>
</dbReference>
<dbReference type="InterPro" id="IPR049371">
    <property type="entry name" value="GspD-like_N0"/>
</dbReference>
<dbReference type="InterPro" id="IPR038591">
    <property type="entry name" value="NolW-like_sf"/>
</dbReference>
<organism evidence="16 17">
    <name type="scientific">Caulobacter endophyticus</name>
    <dbReference type="NCBI Taxonomy" id="2172652"/>
    <lineage>
        <taxon>Bacteria</taxon>
        <taxon>Pseudomonadati</taxon>
        <taxon>Pseudomonadota</taxon>
        <taxon>Alphaproteobacteria</taxon>
        <taxon>Caulobacterales</taxon>
        <taxon>Caulobacteraceae</taxon>
        <taxon>Caulobacter</taxon>
    </lineage>
</organism>
<comment type="similarity">
    <text evidence="2">Belongs to the bacterial secretin family. GSP D subfamily.</text>
</comment>
<name>A0A2T9KDX2_9CAUL</name>
<sequence length="650" mass="67779">MSKSLVARLTACTVLAAAGLGAVSPMHTAQAAPRASAQSFTFAFRDADVAQVAEAILGQGLGLTYTVDPAVNAKVSFRIDRRLTPAQLLEAFEAALAASDIALLREGDSLVLAPRERLRGSAALREPGSPGAVAPRRGGGYDIVATSLSFAAPTEVGKALEAMTGAKPVLYADDKSGLLVLGGSGSELQAALETIKVLDRNMLEGARIRWFDLRNATSAAVAGELDKIFVSAGVEGVGLTPLKRLNGLIVSARTENALDEVARWVARLDTPSRDLSTQIYVYHPRSASAASLARTLSQVLSSGGENAPSSDGLGRSSGSPQADTAAGSSSRADKSTPSASTSDGGDAAAQTNLEDGVRIGVDRESNSLIIRAPAYRWMSLQQTLSEIDRPPKQVQIQASIVEVSLTDDFRFGVDWSAISSNGDVIGRSIYNTGGTIGPSYPGFSVTILGGNIDAAVNALGSRTAIDVVSTPNIITLDNHVARLQIGDQVPIVTQTATSTATDNPALVSTVNYKDTGVILEVTPRISGDDKVVVEISQEVSAVARTVTSGIDSPTIQQRKLESTLVLQDGAVVALGGLISRTRTNSNSGVPGLKDVKGLGALFRSRSRDDARTELVVLLTARIVGDPSTADRVTSDLLSDMKELQARGLLR</sequence>
<evidence type="ECO:0000259" key="14">
    <source>
        <dbReference type="Pfam" id="PF03958"/>
    </source>
</evidence>
<feature type="signal peptide" evidence="12">
    <location>
        <begin position="1"/>
        <end position="31"/>
    </location>
</feature>
<keyword evidence="17" id="KW-1185">Reference proteome</keyword>
<dbReference type="PRINTS" id="PR01032">
    <property type="entry name" value="PHAGEIV"/>
</dbReference>
<dbReference type="Pfam" id="PF21305">
    <property type="entry name" value="type_II_gspD_N0"/>
    <property type="match status" value="1"/>
</dbReference>
<keyword evidence="9" id="KW-0998">Cell outer membrane</keyword>
<evidence type="ECO:0000256" key="6">
    <source>
        <dbReference type="ARBA" id="ARBA00022729"/>
    </source>
</evidence>
<dbReference type="InterPro" id="IPR050810">
    <property type="entry name" value="Bact_Secretion_Sys_Channel"/>
</dbReference>
<dbReference type="Pfam" id="PF00263">
    <property type="entry name" value="Secretin"/>
    <property type="match status" value="1"/>
</dbReference>
<evidence type="ECO:0000256" key="7">
    <source>
        <dbReference type="ARBA" id="ARBA00022927"/>
    </source>
</evidence>
<evidence type="ECO:0000313" key="16">
    <source>
        <dbReference type="EMBL" id="PVM94182.1"/>
    </source>
</evidence>
<evidence type="ECO:0000256" key="2">
    <source>
        <dbReference type="ARBA" id="ARBA00006980"/>
    </source>
</evidence>
<dbReference type="InterPro" id="IPR001775">
    <property type="entry name" value="GspD/PilQ"/>
</dbReference>
<dbReference type="PRINTS" id="PR00811">
    <property type="entry name" value="BCTERIALGSPD"/>
</dbReference>
<protein>
    <submittedName>
        <fullName evidence="16">Type II secretion system protein GspD</fullName>
    </submittedName>
</protein>
<reference evidence="16 17" key="1">
    <citation type="submission" date="2018-04" db="EMBL/GenBank/DDBJ databases">
        <title>The genome sequence of Caulobacter sp. 744.</title>
        <authorList>
            <person name="Gao J."/>
            <person name="Sun J."/>
        </authorList>
    </citation>
    <scope>NUCLEOTIDE SEQUENCE [LARGE SCALE GENOMIC DNA]</scope>
    <source>
        <strain evidence="16 17">774</strain>
    </source>
</reference>
<evidence type="ECO:0000259" key="15">
    <source>
        <dbReference type="Pfam" id="PF21305"/>
    </source>
</evidence>
<feature type="chain" id="PRO_5015693783" evidence="12">
    <location>
        <begin position="32"/>
        <end position="650"/>
    </location>
</feature>
<dbReference type="Proteomes" id="UP000245073">
    <property type="component" value="Unassembled WGS sequence"/>
</dbReference>
<dbReference type="GO" id="GO:0015628">
    <property type="term" value="P:protein secretion by the type II secretion system"/>
    <property type="evidence" value="ECO:0007669"/>
    <property type="project" value="InterPro"/>
</dbReference>
<evidence type="ECO:0000256" key="11">
    <source>
        <dbReference type="SAM" id="MobiDB-lite"/>
    </source>
</evidence>
<feature type="domain" description="NolW-like" evidence="14">
    <location>
        <begin position="209"/>
        <end position="273"/>
    </location>
</feature>